<sequence length="547" mass="58407">MTPIPRAEAGALGTRGRLGLGVAIAALVLVPLAPGIIEHGSALGLVRLPAESVVTLLVLALIPWRPARWVVAGLFGLFVVVAIALAAIDSGYRAAVGARFVLIDWPQLGDAYGVLGDSIGELAASAVLAAIVVVLVGTGAALAWAAMKTDAALRGRPRRGRTALAAVTAAWIVAALVALPFGGAGQVAAAASADSIGSAAARTAATLRAQAELARRISDDDFAEVPPSRLLAALRGKDVLLVFVESYGKAALHGTPVSRGVVEMLREGEASLAQDGYATRSAWLTSPTFGGVSWLAHATLQSGLWIDTQADYAEVLRSDRLTLSGAFRQAGWRTVGVVPSNIREWDEGREFYGFEALYDTRNLDYRGPKFGYARVPDQYTLKQFADRELAGEHQPVMAEIDLVSSHSPWAPLPTLVEWDELGRGSIFDEQLAASRTAAEVWENPATVRRFYGDSIEYSLGSLFSFFERVDDPNLVVVVLGDHQPNAIVSGDGADHDVPIHVIAKDPAVFEAIAAWGWEEGLHPDATAPVWRMDEFRDRFFEAFGAER</sequence>
<feature type="transmembrane region" description="Helical" evidence="1">
    <location>
        <begin position="164"/>
        <end position="183"/>
    </location>
</feature>
<name>A0A7Y9GMI6_9MICO</name>
<protein>
    <recommendedName>
        <fullName evidence="4">CDP-alcohol phosphatidyltransferase</fullName>
    </recommendedName>
</protein>
<evidence type="ECO:0000256" key="1">
    <source>
        <dbReference type="SAM" id="Phobius"/>
    </source>
</evidence>
<feature type="transmembrane region" description="Helical" evidence="1">
    <location>
        <begin position="18"/>
        <end position="37"/>
    </location>
</feature>
<keyword evidence="3" id="KW-1185">Reference proteome</keyword>
<keyword evidence="1" id="KW-1133">Transmembrane helix</keyword>
<dbReference type="EMBL" id="JACCBV010000001">
    <property type="protein sequence ID" value="NYE19243.1"/>
    <property type="molecule type" value="Genomic_DNA"/>
</dbReference>
<dbReference type="AlphaFoldDB" id="A0A7Y9GMI6"/>
<organism evidence="2 3">
    <name type="scientific">Microbacterium immunditiarum</name>
    <dbReference type="NCBI Taxonomy" id="337480"/>
    <lineage>
        <taxon>Bacteria</taxon>
        <taxon>Bacillati</taxon>
        <taxon>Actinomycetota</taxon>
        <taxon>Actinomycetes</taxon>
        <taxon>Micrococcales</taxon>
        <taxon>Microbacteriaceae</taxon>
        <taxon>Microbacterium</taxon>
    </lineage>
</organism>
<feature type="transmembrane region" description="Helical" evidence="1">
    <location>
        <begin position="122"/>
        <end position="144"/>
    </location>
</feature>
<reference evidence="2 3" key="1">
    <citation type="submission" date="2020-07" db="EMBL/GenBank/DDBJ databases">
        <title>Sequencing the genomes of 1000 actinobacteria strains.</title>
        <authorList>
            <person name="Klenk H.-P."/>
        </authorList>
    </citation>
    <scope>NUCLEOTIDE SEQUENCE [LARGE SCALE GENOMIC DNA]</scope>
    <source>
        <strain evidence="2 3">DSM 24662</strain>
    </source>
</reference>
<dbReference type="Gene3D" id="3.40.720.10">
    <property type="entry name" value="Alkaline Phosphatase, subunit A"/>
    <property type="match status" value="1"/>
</dbReference>
<feature type="transmembrane region" description="Helical" evidence="1">
    <location>
        <begin position="43"/>
        <end position="62"/>
    </location>
</feature>
<evidence type="ECO:0000313" key="3">
    <source>
        <dbReference type="Proteomes" id="UP000576969"/>
    </source>
</evidence>
<dbReference type="Proteomes" id="UP000576969">
    <property type="component" value="Unassembled WGS sequence"/>
</dbReference>
<gene>
    <name evidence="2" type="ORF">BJ991_001271</name>
</gene>
<dbReference type="RefSeq" id="WP_179488442.1">
    <property type="nucleotide sequence ID" value="NZ_JACCBV010000001.1"/>
</dbReference>
<dbReference type="SUPFAM" id="SSF53649">
    <property type="entry name" value="Alkaline phosphatase-like"/>
    <property type="match status" value="1"/>
</dbReference>
<proteinExistence type="predicted"/>
<dbReference type="InterPro" id="IPR017850">
    <property type="entry name" value="Alkaline_phosphatase_core_sf"/>
</dbReference>
<accession>A0A7Y9GMI6</accession>
<evidence type="ECO:0008006" key="4">
    <source>
        <dbReference type="Google" id="ProtNLM"/>
    </source>
</evidence>
<evidence type="ECO:0000313" key="2">
    <source>
        <dbReference type="EMBL" id="NYE19243.1"/>
    </source>
</evidence>
<keyword evidence="1" id="KW-0472">Membrane</keyword>
<keyword evidence="1" id="KW-0812">Transmembrane</keyword>
<feature type="transmembrane region" description="Helical" evidence="1">
    <location>
        <begin position="69"/>
        <end position="88"/>
    </location>
</feature>
<comment type="caution">
    <text evidence="2">The sequence shown here is derived from an EMBL/GenBank/DDBJ whole genome shotgun (WGS) entry which is preliminary data.</text>
</comment>